<sequence>MGLVFGLLFFLIPLVFYPKSSEVFEFNKIILLYSGTIGITSIWAIKMIVQKKIIFRRTILDIPLVIFLMSQAISTLVSIDPHTSIFGYYSRFNGGLLSTAAYCLLYWAFVSNISLREARKVICLALFSGLIVSIYGILEHTGRSPSCLLINRQFNAACWVQDVQERVFATQTLKTKRWLFYSLAFLFFATLLFTKSRSGLLGFVAADLVFWALIFWKHKKKYLKNFIILNSLFLILIVIFGIPWTTIQSNKAQEPALESGGTESGQIRKIVWRGAIDIWKAHPLFGTGVETFAYSYYQFRPQEHNLVSEWDFLYNKAHNEYLNYLATTGIIGLVAYLVLIVFSILQITNYQLPISNQFPNLEIKKFIKLLETGKWKLENIALLAGYSSILVTNFFGFSVVPISLLFFLYPALAVAQDQKSKPKSPNLRNLSASQKAQIAIVLGILLYALSLTLNYWRADFAYSEGKAASKNLEVQTAVIKLNEAIERSPAEALYHNELAETYGLIAAAFFEEKEATFSARYATAAIEESNTAFRLSPRNINIRKSRANLFSELSIIDETLLLESIKALEDIAKIAPTDAKVFYTLGSFYMRAGQNQKALESLQKALQLKPDYQKARNLLEKLEKNPDLR</sequence>
<dbReference type="SUPFAM" id="SSF48452">
    <property type="entry name" value="TPR-like"/>
    <property type="match status" value="1"/>
</dbReference>
<evidence type="ECO:0000313" key="11">
    <source>
        <dbReference type="Proteomes" id="UP000034611"/>
    </source>
</evidence>
<keyword evidence="4 7" id="KW-0802">TPR repeat</keyword>
<dbReference type="InterPro" id="IPR013105">
    <property type="entry name" value="TPR_2"/>
</dbReference>
<comment type="caution">
    <text evidence="10">The sequence shown here is derived from an EMBL/GenBank/DDBJ whole genome shotgun (WGS) entry which is preliminary data.</text>
</comment>
<comment type="subcellular location">
    <subcellularLocation>
        <location evidence="1">Membrane</location>
        <topology evidence="1">Multi-pass membrane protein</topology>
    </subcellularLocation>
</comment>
<evidence type="ECO:0000256" key="3">
    <source>
        <dbReference type="ARBA" id="ARBA00022737"/>
    </source>
</evidence>
<dbReference type="InterPro" id="IPR019734">
    <property type="entry name" value="TPR_rpt"/>
</dbReference>
<feature type="transmembrane region" description="Helical" evidence="8">
    <location>
        <begin position="222"/>
        <end position="242"/>
    </location>
</feature>
<feature type="transmembrane region" description="Helical" evidence="8">
    <location>
        <begin position="436"/>
        <end position="456"/>
    </location>
</feature>
<evidence type="ECO:0000256" key="6">
    <source>
        <dbReference type="ARBA" id="ARBA00023136"/>
    </source>
</evidence>
<dbReference type="PROSITE" id="PS50293">
    <property type="entry name" value="TPR_REGION"/>
    <property type="match status" value="1"/>
</dbReference>
<feature type="transmembrane region" description="Helical" evidence="8">
    <location>
        <begin position="91"/>
        <end position="109"/>
    </location>
</feature>
<evidence type="ECO:0000256" key="4">
    <source>
        <dbReference type="ARBA" id="ARBA00022803"/>
    </source>
</evidence>
<organism evidence="10 11">
    <name type="scientific">Candidatus Woesebacteria bacterium GW2011_GWC1_43_10b</name>
    <dbReference type="NCBI Taxonomy" id="1618585"/>
    <lineage>
        <taxon>Bacteria</taxon>
        <taxon>Candidatus Woeseibacteriota</taxon>
    </lineage>
</organism>
<evidence type="ECO:0000256" key="1">
    <source>
        <dbReference type="ARBA" id="ARBA00004141"/>
    </source>
</evidence>
<evidence type="ECO:0000256" key="5">
    <source>
        <dbReference type="ARBA" id="ARBA00022989"/>
    </source>
</evidence>
<dbReference type="Pfam" id="PF07719">
    <property type="entry name" value="TPR_2"/>
    <property type="match status" value="1"/>
</dbReference>
<keyword evidence="3" id="KW-0677">Repeat</keyword>
<dbReference type="SMART" id="SM00028">
    <property type="entry name" value="TPR"/>
    <property type="match status" value="2"/>
</dbReference>
<dbReference type="GO" id="GO:0016020">
    <property type="term" value="C:membrane"/>
    <property type="evidence" value="ECO:0007669"/>
    <property type="project" value="UniProtKB-SubCell"/>
</dbReference>
<feature type="domain" description="O-antigen ligase-related" evidence="9">
    <location>
        <begin position="184"/>
        <end position="337"/>
    </location>
</feature>
<evidence type="ECO:0000256" key="2">
    <source>
        <dbReference type="ARBA" id="ARBA00022692"/>
    </source>
</evidence>
<accession>A0A0G1EA57</accession>
<evidence type="ECO:0000259" key="9">
    <source>
        <dbReference type="Pfam" id="PF04932"/>
    </source>
</evidence>
<keyword evidence="5 8" id="KW-1133">Transmembrane helix</keyword>
<dbReference type="InterPro" id="IPR011990">
    <property type="entry name" value="TPR-like_helical_dom_sf"/>
</dbReference>
<dbReference type="PANTHER" id="PTHR37422">
    <property type="entry name" value="TEICHURONIC ACID BIOSYNTHESIS PROTEIN TUAE"/>
    <property type="match status" value="1"/>
</dbReference>
<dbReference type="InterPro" id="IPR051533">
    <property type="entry name" value="WaaL-like"/>
</dbReference>
<dbReference type="PROSITE" id="PS50005">
    <property type="entry name" value="TPR"/>
    <property type="match status" value="1"/>
</dbReference>
<feature type="transmembrane region" description="Helical" evidence="8">
    <location>
        <begin position="121"/>
        <end position="138"/>
    </location>
</feature>
<feature type="transmembrane region" description="Helical" evidence="8">
    <location>
        <begin position="30"/>
        <end position="49"/>
    </location>
</feature>
<protein>
    <recommendedName>
        <fullName evidence="9">O-antigen ligase-related domain-containing protein</fullName>
    </recommendedName>
</protein>
<dbReference type="Proteomes" id="UP000034611">
    <property type="component" value="Unassembled WGS sequence"/>
</dbReference>
<dbReference type="Pfam" id="PF04932">
    <property type="entry name" value="Wzy_C"/>
    <property type="match status" value="1"/>
</dbReference>
<proteinExistence type="predicted"/>
<feature type="transmembrane region" description="Helical" evidence="8">
    <location>
        <begin position="321"/>
        <end position="345"/>
    </location>
</feature>
<dbReference type="EMBL" id="LCEY01000034">
    <property type="protein sequence ID" value="KKS79946.1"/>
    <property type="molecule type" value="Genomic_DNA"/>
</dbReference>
<evidence type="ECO:0000313" key="10">
    <source>
        <dbReference type="EMBL" id="KKS79946.1"/>
    </source>
</evidence>
<feature type="transmembrane region" description="Helical" evidence="8">
    <location>
        <begin position="394"/>
        <end position="415"/>
    </location>
</feature>
<reference evidence="10 11" key="1">
    <citation type="journal article" date="2015" name="Nature">
        <title>rRNA introns, odd ribosomes, and small enigmatic genomes across a large radiation of phyla.</title>
        <authorList>
            <person name="Brown C.T."/>
            <person name="Hug L.A."/>
            <person name="Thomas B.C."/>
            <person name="Sharon I."/>
            <person name="Castelle C.J."/>
            <person name="Singh A."/>
            <person name="Wilkins M.J."/>
            <person name="Williams K.H."/>
            <person name="Banfield J.F."/>
        </authorList>
    </citation>
    <scope>NUCLEOTIDE SEQUENCE [LARGE SCALE GENOMIC DNA]</scope>
</reference>
<evidence type="ECO:0000256" key="7">
    <source>
        <dbReference type="PROSITE-ProRule" id="PRU00339"/>
    </source>
</evidence>
<keyword evidence="2 8" id="KW-0812">Transmembrane</keyword>
<name>A0A0G1EA57_9BACT</name>
<feature type="transmembrane region" description="Helical" evidence="8">
    <location>
        <begin position="199"/>
        <end position="216"/>
    </location>
</feature>
<gene>
    <name evidence="10" type="ORF">UV56_C0034G0003</name>
</gene>
<keyword evidence="6 8" id="KW-0472">Membrane</keyword>
<dbReference type="AlphaFoldDB" id="A0A0G1EA57"/>
<feature type="repeat" description="TPR" evidence="7">
    <location>
        <begin position="579"/>
        <end position="612"/>
    </location>
</feature>
<dbReference type="InterPro" id="IPR007016">
    <property type="entry name" value="O-antigen_ligase-rel_domated"/>
</dbReference>
<evidence type="ECO:0000256" key="8">
    <source>
        <dbReference type="SAM" id="Phobius"/>
    </source>
</evidence>
<dbReference type="PANTHER" id="PTHR37422:SF13">
    <property type="entry name" value="LIPOPOLYSACCHARIDE BIOSYNTHESIS PROTEIN PA4999-RELATED"/>
    <property type="match status" value="1"/>
</dbReference>
<feature type="transmembrane region" description="Helical" evidence="8">
    <location>
        <begin position="178"/>
        <end position="194"/>
    </location>
</feature>
<dbReference type="Gene3D" id="1.25.40.10">
    <property type="entry name" value="Tetratricopeptide repeat domain"/>
    <property type="match status" value="2"/>
</dbReference>
<feature type="transmembrane region" description="Helical" evidence="8">
    <location>
        <begin position="61"/>
        <end position="79"/>
    </location>
</feature>